<reference evidence="3 4" key="1">
    <citation type="journal article" date="2019" name="Int. J. Syst. Evol. Microbiol.">
        <title>The Global Catalogue of Microorganisms (GCM) 10K type strain sequencing project: providing services to taxonomists for standard genome sequencing and annotation.</title>
        <authorList>
            <consortium name="The Broad Institute Genomics Platform"/>
            <consortium name="The Broad Institute Genome Sequencing Center for Infectious Disease"/>
            <person name="Wu L."/>
            <person name="Ma J."/>
        </authorList>
    </citation>
    <scope>NUCLEOTIDE SEQUENCE [LARGE SCALE GENOMIC DNA]</scope>
    <source>
        <strain evidence="3 4">JCM 15503</strain>
    </source>
</reference>
<dbReference type="PANTHER" id="PTHR34406">
    <property type="entry name" value="PROTEIN YCEI"/>
    <property type="match status" value="1"/>
</dbReference>
<dbReference type="Gene3D" id="2.40.128.110">
    <property type="entry name" value="Lipid/polyisoprenoid-binding, YceI-like"/>
    <property type="match status" value="1"/>
</dbReference>
<feature type="chain" id="PRO_5047119483" evidence="1">
    <location>
        <begin position="22"/>
        <end position="212"/>
    </location>
</feature>
<dbReference type="SMART" id="SM00867">
    <property type="entry name" value="YceI"/>
    <property type="match status" value="1"/>
</dbReference>
<dbReference type="InterPro" id="IPR007372">
    <property type="entry name" value="Lipid/polyisoprenoid-bd_YceI"/>
</dbReference>
<evidence type="ECO:0000313" key="4">
    <source>
        <dbReference type="Proteomes" id="UP001500279"/>
    </source>
</evidence>
<dbReference type="RefSeq" id="WP_170200967.1">
    <property type="nucleotide sequence ID" value="NZ_BAAAEW010000014.1"/>
</dbReference>
<dbReference type="SUPFAM" id="SSF101874">
    <property type="entry name" value="YceI-like"/>
    <property type="match status" value="1"/>
</dbReference>
<keyword evidence="1" id="KW-0732">Signal</keyword>
<gene>
    <name evidence="3" type="ORF">GCM10009107_26070</name>
</gene>
<dbReference type="PANTHER" id="PTHR34406:SF2">
    <property type="entry name" value="PERIPLASMIC PROTEIN"/>
    <property type="match status" value="1"/>
</dbReference>
<comment type="caution">
    <text evidence="3">The sequence shown here is derived from an EMBL/GenBank/DDBJ whole genome shotgun (WGS) entry which is preliminary data.</text>
</comment>
<dbReference type="Pfam" id="PF04264">
    <property type="entry name" value="YceI"/>
    <property type="match status" value="1"/>
</dbReference>
<evidence type="ECO:0000313" key="3">
    <source>
        <dbReference type="EMBL" id="GAA0752338.1"/>
    </source>
</evidence>
<feature type="signal peptide" evidence="1">
    <location>
        <begin position="1"/>
        <end position="21"/>
    </location>
</feature>
<evidence type="ECO:0000259" key="2">
    <source>
        <dbReference type="SMART" id="SM00867"/>
    </source>
</evidence>
<protein>
    <submittedName>
        <fullName evidence="3">YceI family protein</fullName>
    </submittedName>
</protein>
<feature type="domain" description="Lipid/polyisoprenoid-binding YceI-like" evidence="2">
    <location>
        <begin position="25"/>
        <end position="188"/>
    </location>
</feature>
<dbReference type="Proteomes" id="UP001500279">
    <property type="component" value="Unassembled WGS sequence"/>
</dbReference>
<keyword evidence="4" id="KW-1185">Reference proteome</keyword>
<organism evidence="3 4">
    <name type="scientific">Ideonella azotifigens</name>
    <dbReference type="NCBI Taxonomy" id="513160"/>
    <lineage>
        <taxon>Bacteria</taxon>
        <taxon>Pseudomonadati</taxon>
        <taxon>Pseudomonadota</taxon>
        <taxon>Betaproteobacteria</taxon>
        <taxon>Burkholderiales</taxon>
        <taxon>Sphaerotilaceae</taxon>
        <taxon>Ideonella</taxon>
    </lineage>
</organism>
<name>A0ABN1K1Q1_9BURK</name>
<proteinExistence type="predicted"/>
<dbReference type="EMBL" id="BAAAEW010000014">
    <property type="protein sequence ID" value="GAA0752338.1"/>
    <property type="molecule type" value="Genomic_DNA"/>
</dbReference>
<accession>A0ABN1K1Q1</accession>
<dbReference type="InterPro" id="IPR036761">
    <property type="entry name" value="TTHA0802/YceI-like_sf"/>
</dbReference>
<evidence type="ECO:0000256" key="1">
    <source>
        <dbReference type="SAM" id="SignalP"/>
    </source>
</evidence>
<sequence>MTLKGVAWGLAVASLSQGSLAATQRYALDPARTQASVEADAGLSMVEGQLARSTGEVLLDREAGQGQVAVCLPADSLDFGLSMLNDLARGPMAFDAARFPEIRYQGRLVDFIGGVPGAVEGELQMHGVTRPLRLAIQSFRCGPDDTLQREACSASAVGTLQRDEFGIDIGKDLGLRMAVTLQVRIVAVAVPADMAPEVMPPPTGPSADGVPQ</sequence>